<reference evidence="1" key="1">
    <citation type="journal article" date="2022" name="Data Brief">
        <title>Draft genome sequence data of Gordonia hongkongensis strain EUFUS-Z928 isolated from the octocoral Eunicea fusca.</title>
        <authorList>
            <person name="Sanchez-Suarez J."/>
            <person name="Diaz L."/>
            <person name="Melo-Bolivar J."/>
            <person name="Villamil L."/>
        </authorList>
    </citation>
    <scope>NUCLEOTIDE SEQUENCE</scope>
    <source>
        <strain evidence="1">EUFUS-Z928</strain>
    </source>
</reference>
<name>A0ABT6BNJ6_9ACTN</name>
<proteinExistence type="predicted"/>
<dbReference type="RefSeq" id="WP_277242427.1">
    <property type="nucleotide sequence ID" value="NZ_JAKJLQ010000001.1"/>
</dbReference>
<accession>A0ABT6BNJ6</accession>
<protein>
    <submittedName>
        <fullName evidence="1">Uncharacterized protein</fullName>
    </submittedName>
</protein>
<evidence type="ECO:0000313" key="1">
    <source>
        <dbReference type="EMBL" id="MDF6099546.1"/>
    </source>
</evidence>
<reference evidence="1" key="2">
    <citation type="submission" date="2022-01" db="EMBL/GenBank/DDBJ databases">
        <authorList>
            <person name="Sanchez-Suarez J."/>
            <person name="Villamil L."/>
            <person name="Diaz L.E."/>
        </authorList>
    </citation>
    <scope>NUCLEOTIDE SEQUENCE</scope>
    <source>
        <strain evidence="1">EUFUS-Z928</strain>
    </source>
</reference>
<dbReference type="Proteomes" id="UP001152308">
    <property type="component" value="Unassembled WGS sequence"/>
</dbReference>
<evidence type="ECO:0000313" key="2">
    <source>
        <dbReference type="Proteomes" id="UP001152308"/>
    </source>
</evidence>
<sequence>MKLLEGGNGLGTCLTLPTAEKQASPTSENPCIVYGRVRITGQRGDGLPVIARQRWQLLVSGDRGQGRCIARVKRQDEDSAEVVAANRMYPFTQVVYCSPAVLRHLAAHRRHRLSLPDRVAHLIGDRLDVVPFATPHVPDFSFRASMRRLVKGLRFCEGSPICQTVGLT</sequence>
<gene>
    <name evidence="1" type="ORF">L2299_00580</name>
</gene>
<comment type="caution">
    <text evidence="1">The sequence shown here is derived from an EMBL/GenBank/DDBJ whole genome shotgun (WGS) entry which is preliminary data.</text>
</comment>
<dbReference type="EMBL" id="JAKJLQ010000001">
    <property type="protein sequence ID" value="MDF6099546.1"/>
    <property type="molecule type" value="Genomic_DNA"/>
</dbReference>
<keyword evidence="2" id="KW-1185">Reference proteome</keyword>
<organism evidence="1 2">
    <name type="scientific">Gordonia hongkongensis</name>
    <dbReference type="NCBI Taxonomy" id="1701090"/>
    <lineage>
        <taxon>Bacteria</taxon>
        <taxon>Bacillati</taxon>
        <taxon>Actinomycetota</taxon>
        <taxon>Actinomycetes</taxon>
        <taxon>Mycobacteriales</taxon>
        <taxon>Gordoniaceae</taxon>
        <taxon>Gordonia</taxon>
    </lineage>
</organism>